<feature type="binding site" evidence="5">
    <location>
        <position position="332"/>
    </location>
    <ligand>
        <name>ATP</name>
        <dbReference type="ChEBI" id="CHEBI:30616"/>
    </ligand>
</feature>
<dbReference type="NCBIfam" id="TIGR00390">
    <property type="entry name" value="hslU"/>
    <property type="match status" value="1"/>
</dbReference>
<dbReference type="InterPro" id="IPR019489">
    <property type="entry name" value="Clp_ATPase_C"/>
</dbReference>
<feature type="binding site" evidence="5">
    <location>
        <position position="18"/>
    </location>
    <ligand>
        <name>ATP</name>
        <dbReference type="ChEBI" id="CHEBI:30616"/>
    </ligand>
</feature>
<comment type="similarity">
    <text evidence="1 5">Belongs to the ClpX chaperone family. HslU subfamily.</text>
</comment>
<evidence type="ECO:0000256" key="5">
    <source>
        <dbReference type="HAMAP-Rule" id="MF_00249"/>
    </source>
</evidence>
<dbReference type="PANTHER" id="PTHR48102:SF3">
    <property type="entry name" value="ATP-DEPENDENT PROTEASE ATPASE SUBUNIT HSLU"/>
    <property type="match status" value="1"/>
</dbReference>
<dbReference type="Proteomes" id="UP000320722">
    <property type="component" value="Chromosome"/>
</dbReference>
<keyword evidence="6" id="KW-0378">Hydrolase</keyword>
<evidence type="ECO:0000313" key="6">
    <source>
        <dbReference type="EMBL" id="QDU04730.1"/>
    </source>
</evidence>
<dbReference type="NCBIfam" id="NF003544">
    <property type="entry name" value="PRK05201.1"/>
    <property type="match status" value="1"/>
</dbReference>
<keyword evidence="5" id="KW-0963">Cytoplasm</keyword>
<feature type="binding site" evidence="5">
    <location>
        <begin position="60"/>
        <end position="65"/>
    </location>
    <ligand>
        <name>ATP</name>
        <dbReference type="ChEBI" id="CHEBI:30616"/>
    </ligand>
</feature>
<name>A0A517WHM2_9PLAN</name>
<reference evidence="6 7" key="1">
    <citation type="submission" date="2019-02" db="EMBL/GenBank/DDBJ databases">
        <title>Deep-cultivation of Planctomycetes and their phenomic and genomic characterization uncovers novel biology.</title>
        <authorList>
            <person name="Wiegand S."/>
            <person name="Jogler M."/>
            <person name="Boedeker C."/>
            <person name="Pinto D."/>
            <person name="Vollmers J."/>
            <person name="Rivas-Marin E."/>
            <person name="Kohn T."/>
            <person name="Peeters S.H."/>
            <person name="Heuer A."/>
            <person name="Rast P."/>
            <person name="Oberbeckmann S."/>
            <person name="Bunk B."/>
            <person name="Jeske O."/>
            <person name="Meyerdierks A."/>
            <person name="Storesund J.E."/>
            <person name="Kallscheuer N."/>
            <person name="Luecker S."/>
            <person name="Lage O.M."/>
            <person name="Pohl T."/>
            <person name="Merkel B.J."/>
            <person name="Hornburger P."/>
            <person name="Mueller R.-W."/>
            <person name="Bruemmer F."/>
            <person name="Labrenz M."/>
            <person name="Spormann A.M."/>
            <person name="Op den Camp H."/>
            <person name="Overmann J."/>
            <person name="Amann R."/>
            <person name="Jetten M.S.M."/>
            <person name="Mascher T."/>
            <person name="Medema M.H."/>
            <person name="Devos D.P."/>
            <person name="Kaster A.-K."/>
            <person name="Ovreas L."/>
            <person name="Rohde M."/>
            <person name="Galperin M.Y."/>
            <person name="Jogler C."/>
        </authorList>
    </citation>
    <scope>NUCLEOTIDE SEQUENCE [LARGE SCALE GENOMIC DNA]</scope>
    <source>
        <strain evidence="6 7">V6</strain>
    </source>
</reference>
<protein>
    <recommendedName>
        <fullName evidence="5">ATP-dependent protease ATPase subunit HslU</fullName>
    </recommendedName>
    <alternativeName>
        <fullName evidence="5">Unfoldase HslU</fullName>
    </alternativeName>
</protein>
<dbReference type="GO" id="GO:0043335">
    <property type="term" value="P:protein unfolding"/>
    <property type="evidence" value="ECO:0007669"/>
    <property type="project" value="UniProtKB-UniRule"/>
</dbReference>
<dbReference type="InterPro" id="IPR003593">
    <property type="entry name" value="AAA+_ATPase"/>
</dbReference>
<proteinExistence type="inferred from homology"/>
<dbReference type="InterPro" id="IPR003959">
    <property type="entry name" value="ATPase_AAA_core"/>
</dbReference>
<dbReference type="GO" id="GO:0016887">
    <property type="term" value="F:ATP hydrolysis activity"/>
    <property type="evidence" value="ECO:0007669"/>
    <property type="project" value="InterPro"/>
</dbReference>
<dbReference type="AlphaFoldDB" id="A0A517WHM2"/>
<dbReference type="InterPro" id="IPR050052">
    <property type="entry name" value="ATP-dep_Clp_protease_ClpX"/>
</dbReference>
<dbReference type="SMART" id="SM00382">
    <property type="entry name" value="AAA"/>
    <property type="match status" value="1"/>
</dbReference>
<evidence type="ECO:0000256" key="1">
    <source>
        <dbReference type="ARBA" id="ARBA00009771"/>
    </source>
</evidence>
<dbReference type="PANTHER" id="PTHR48102">
    <property type="entry name" value="ATP-DEPENDENT CLP PROTEASE ATP-BINDING SUBUNIT CLPX-LIKE, MITOCHONDRIAL-RELATED"/>
    <property type="match status" value="1"/>
</dbReference>
<dbReference type="Pfam" id="PF07724">
    <property type="entry name" value="AAA_2"/>
    <property type="match status" value="2"/>
</dbReference>
<gene>
    <name evidence="5 6" type="primary">hslU</name>
    <name evidence="6" type="ORF">V6x_44600</name>
</gene>
<dbReference type="GO" id="GO:0005524">
    <property type="term" value="F:ATP binding"/>
    <property type="evidence" value="ECO:0007669"/>
    <property type="project" value="UniProtKB-UniRule"/>
</dbReference>
<dbReference type="EMBL" id="CP036347">
    <property type="protein sequence ID" value="QDU04730.1"/>
    <property type="molecule type" value="Genomic_DNA"/>
</dbReference>
<evidence type="ECO:0000256" key="4">
    <source>
        <dbReference type="ARBA" id="ARBA00023186"/>
    </source>
</evidence>
<dbReference type="InterPro" id="IPR027417">
    <property type="entry name" value="P-loop_NTPase"/>
</dbReference>
<keyword evidence="2 5" id="KW-0547">Nucleotide-binding</keyword>
<comment type="subcellular location">
    <subcellularLocation>
        <location evidence="5">Cytoplasm</location>
    </subcellularLocation>
</comment>
<accession>A0A5A8BIG4</accession>
<dbReference type="GO" id="GO:0008233">
    <property type="term" value="F:peptidase activity"/>
    <property type="evidence" value="ECO:0007669"/>
    <property type="project" value="UniProtKB-KW"/>
</dbReference>
<dbReference type="RefSeq" id="WP_145042484.1">
    <property type="nucleotide sequence ID" value="NZ_CP036347.1"/>
</dbReference>
<dbReference type="SMART" id="SM01086">
    <property type="entry name" value="ClpB_D2-small"/>
    <property type="match status" value="1"/>
</dbReference>
<dbReference type="HAMAP" id="MF_00249">
    <property type="entry name" value="HslU"/>
    <property type="match status" value="1"/>
</dbReference>
<dbReference type="Gene3D" id="3.40.50.300">
    <property type="entry name" value="P-loop containing nucleotide triphosphate hydrolases"/>
    <property type="match status" value="2"/>
</dbReference>
<keyword evidence="4 5" id="KW-0143">Chaperone</keyword>
<comment type="subunit">
    <text evidence="5">A double ring-shaped homohexamer of HslV is capped on each side by a ring-shaped HslU homohexamer. The assembly of the HslU/HslV complex is dependent on binding of ATP.</text>
</comment>
<feature type="binding site" evidence="5">
    <location>
        <position position="265"/>
    </location>
    <ligand>
        <name>ATP</name>
        <dbReference type="ChEBI" id="CHEBI:30616"/>
    </ligand>
</feature>
<keyword evidence="3 5" id="KW-0067">ATP-binding</keyword>
<organism evidence="6 7">
    <name type="scientific">Gimesia chilikensis</name>
    <dbReference type="NCBI Taxonomy" id="2605989"/>
    <lineage>
        <taxon>Bacteria</taxon>
        <taxon>Pseudomonadati</taxon>
        <taxon>Planctomycetota</taxon>
        <taxon>Planctomycetia</taxon>
        <taxon>Planctomycetales</taxon>
        <taxon>Planctomycetaceae</taxon>
        <taxon>Gimesia</taxon>
    </lineage>
</organism>
<comment type="function">
    <text evidence="5">ATPase subunit of a proteasome-like degradation complex; this subunit has chaperone activity. The binding of ATP and its subsequent hydrolysis by HslU are essential for unfolding of protein substrates subsequently hydrolyzed by HslV. HslU recognizes the N-terminal part of its protein substrates and unfolds these before they are guided to HslV for hydrolysis.</text>
</comment>
<evidence type="ECO:0000313" key="7">
    <source>
        <dbReference type="Proteomes" id="UP000320722"/>
    </source>
</evidence>
<dbReference type="GO" id="GO:0009376">
    <property type="term" value="C:HslUV protease complex"/>
    <property type="evidence" value="ECO:0007669"/>
    <property type="project" value="UniProtKB-UniRule"/>
</dbReference>
<accession>A0A517WHM2</accession>
<dbReference type="FunFam" id="3.40.50.300:FF:000220">
    <property type="entry name" value="ATP-dependent protease ATPase subunit HslU"/>
    <property type="match status" value="1"/>
</dbReference>
<feature type="binding site" evidence="5">
    <location>
        <position position="404"/>
    </location>
    <ligand>
        <name>ATP</name>
        <dbReference type="ChEBI" id="CHEBI:30616"/>
    </ligand>
</feature>
<dbReference type="InterPro" id="IPR004491">
    <property type="entry name" value="HslU"/>
</dbReference>
<keyword evidence="6" id="KW-0645">Protease</keyword>
<dbReference type="SUPFAM" id="SSF52540">
    <property type="entry name" value="P-loop containing nucleoside triphosphate hydrolases"/>
    <property type="match status" value="1"/>
</dbReference>
<evidence type="ECO:0000256" key="2">
    <source>
        <dbReference type="ARBA" id="ARBA00022741"/>
    </source>
</evidence>
<sequence>MHELTPRQIVAELDKHIVGQDDAKRAVAIALRNRWRWQQLPDELRKEITPKNIVMIGPTGVGKTEITRRLAQLIDAPFIKVEATKYTEVGYYGRDVESMIRDLVDSAKNLVREKKRVELVDKAKARVEERLLDLLIPRPEWESSFRESTEEVKEEDSQERYERTRDKFRTMLLQGALEEKEVEISVEQKNSPVQVFSNMGMDQMDVDLQGMFERIMPQQSKHRKMMVKEARKVLLEQEVEGLMDKDAIAEEAVDLAERHGIVFIDEIDKICTSEEGGNRSGDVSRQGVQRDLLPIVEGTTVQTRSGSVKTDYMLFIAAGAFHRTKPSDLMPELQGRFPIRVELQELTREDFLRILTEPSSSITMQYQALLKTEGVDVKFEQDGLEELADIAFQVNQTTQNIGARRLHTILERLLEEVSYEAPDLKTKKIIIDAAYVQQKLHTIVEDEDLSKFIL</sequence>
<dbReference type="Gene3D" id="1.10.8.60">
    <property type="match status" value="1"/>
</dbReference>
<evidence type="ECO:0000256" key="3">
    <source>
        <dbReference type="ARBA" id="ARBA00022840"/>
    </source>
</evidence>
<dbReference type="GO" id="GO:0036402">
    <property type="term" value="F:proteasome-activating activity"/>
    <property type="evidence" value="ECO:0007669"/>
    <property type="project" value="UniProtKB-UniRule"/>
</dbReference>
<dbReference type="CDD" id="cd19498">
    <property type="entry name" value="RecA-like_HslU"/>
    <property type="match status" value="1"/>
</dbReference>